<dbReference type="InterPro" id="IPR036390">
    <property type="entry name" value="WH_DNA-bd_sf"/>
</dbReference>
<dbReference type="Pfam" id="PF00155">
    <property type="entry name" value="Aminotran_1_2"/>
    <property type="match status" value="1"/>
</dbReference>
<dbReference type="PANTHER" id="PTHR46577">
    <property type="entry name" value="HTH-TYPE TRANSCRIPTIONAL REGULATORY PROTEIN GABR"/>
    <property type="match status" value="1"/>
</dbReference>
<keyword evidence="8" id="KW-1185">Reference proteome</keyword>
<dbReference type="Pfam" id="PF00392">
    <property type="entry name" value="GntR"/>
    <property type="match status" value="1"/>
</dbReference>
<evidence type="ECO:0000256" key="5">
    <source>
        <dbReference type="ARBA" id="ARBA00023163"/>
    </source>
</evidence>
<feature type="domain" description="HTH gntR-type" evidence="6">
    <location>
        <begin position="21"/>
        <end position="89"/>
    </location>
</feature>
<dbReference type="GO" id="GO:0030170">
    <property type="term" value="F:pyridoxal phosphate binding"/>
    <property type="evidence" value="ECO:0007669"/>
    <property type="project" value="InterPro"/>
</dbReference>
<keyword evidence="5" id="KW-0804">Transcription</keyword>
<dbReference type="CDD" id="cd00609">
    <property type="entry name" value="AAT_like"/>
    <property type="match status" value="1"/>
</dbReference>
<proteinExistence type="inferred from homology"/>
<dbReference type="SMART" id="SM00345">
    <property type="entry name" value="HTH_GNTR"/>
    <property type="match status" value="1"/>
</dbReference>
<keyword evidence="2" id="KW-0663">Pyridoxal phosphate</keyword>
<dbReference type="PRINTS" id="PR00035">
    <property type="entry name" value="HTHGNTR"/>
</dbReference>
<dbReference type="PROSITE" id="PS50949">
    <property type="entry name" value="HTH_GNTR"/>
    <property type="match status" value="1"/>
</dbReference>
<dbReference type="InterPro" id="IPR036388">
    <property type="entry name" value="WH-like_DNA-bd_sf"/>
</dbReference>
<dbReference type="InterPro" id="IPR015424">
    <property type="entry name" value="PyrdxlP-dep_Trfase"/>
</dbReference>
<name>A0A316EBD7_9ACTN</name>
<dbReference type="InterPro" id="IPR000524">
    <property type="entry name" value="Tscrpt_reg_HTH_GntR"/>
</dbReference>
<dbReference type="InterPro" id="IPR004839">
    <property type="entry name" value="Aminotransferase_I/II_large"/>
</dbReference>
<protein>
    <submittedName>
        <fullName evidence="7">GntR family transcriptional regulator</fullName>
    </submittedName>
</protein>
<keyword evidence="3" id="KW-0805">Transcription regulation</keyword>
<evidence type="ECO:0000256" key="3">
    <source>
        <dbReference type="ARBA" id="ARBA00023015"/>
    </source>
</evidence>
<dbReference type="SUPFAM" id="SSF53383">
    <property type="entry name" value="PLP-dependent transferases"/>
    <property type="match status" value="1"/>
</dbReference>
<dbReference type="InterPro" id="IPR015421">
    <property type="entry name" value="PyrdxlP-dep_Trfase_major"/>
</dbReference>
<organism evidence="7 8">
    <name type="scientific">Actinoplanes xinjiangensis</name>
    <dbReference type="NCBI Taxonomy" id="512350"/>
    <lineage>
        <taxon>Bacteria</taxon>
        <taxon>Bacillati</taxon>
        <taxon>Actinomycetota</taxon>
        <taxon>Actinomycetes</taxon>
        <taxon>Micromonosporales</taxon>
        <taxon>Micromonosporaceae</taxon>
        <taxon>Actinoplanes</taxon>
    </lineage>
</organism>
<dbReference type="OrthoDB" id="199743at2"/>
<dbReference type="EMBL" id="QGGR01000052">
    <property type="protein sequence ID" value="PWK27745.1"/>
    <property type="molecule type" value="Genomic_DNA"/>
</dbReference>
<dbReference type="CDD" id="cd07377">
    <property type="entry name" value="WHTH_GntR"/>
    <property type="match status" value="1"/>
</dbReference>
<accession>A0A316EBD7</accession>
<evidence type="ECO:0000259" key="6">
    <source>
        <dbReference type="PROSITE" id="PS50949"/>
    </source>
</evidence>
<dbReference type="GO" id="GO:0003677">
    <property type="term" value="F:DNA binding"/>
    <property type="evidence" value="ECO:0007669"/>
    <property type="project" value="UniProtKB-KW"/>
</dbReference>
<reference evidence="7 8" key="1">
    <citation type="submission" date="2018-05" db="EMBL/GenBank/DDBJ databases">
        <title>Genomic Encyclopedia of Archaeal and Bacterial Type Strains, Phase II (KMG-II): from individual species to whole genera.</title>
        <authorList>
            <person name="Goeker M."/>
        </authorList>
    </citation>
    <scope>NUCLEOTIDE SEQUENCE [LARGE SCALE GENOMIC DNA]</scope>
    <source>
        <strain evidence="7 8">DSM 45184</strain>
    </source>
</reference>
<sequence>MFEASGAGFVSALGAWRQLSGPLTDALAAAIRTAVLDGRIPVGTRLPSERSLAVTLRVSRGTIVTALATLRDSGWLHTRHGSGSAIHLPPDVTGRTAPWSTSHGAVLDLTRAVPAAPHTAYLEASRRAVQRSATLLMDAAEPDAGLPPLRELLADRYTREGLPTRPEQILVTSGARAALTLLVDDLADRTRPILVESPTYHGALGILQRHRARLAAVPVTTDGWDAAHLSHTVQAARPKLAYLIPDFHNPTGALMPPELRTAVAGLAGRHDMTVIVDETLRDLDLRVPTTPITHLAGPGVVTIGSTSKLVWGGLRVGWLRADASRVRELQLNPLQARLSPPPLEQLIACELLSDPHEMLHDRRDRLRAQRDHLATLLDGAADWSFTVPPGGLCLWLRLHDADATALAARTADLGLNLSAGPAFSADRTLTRYLRIPFTGTSEDLTRAVGVLVQAMGH</sequence>
<dbReference type="Gene3D" id="3.40.640.10">
    <property type="entry name" value="Type I PLP-dependent aspartate aminotransferase-like (Major domain)"/>
    <property type="match status" value="1"/>
</dbReference>
<evidence type="ECO:0000256" key="2">
    <source>
        <dbReference type="ARBA" id="ARBA00022898"/>
    </source>
</evidence>
<dbReference type="AlphaFoldDB" id="A0A316EBD7"/>
<evidence type="ECO:0000256" key="4">
    <source>
        <dbReference type="ARBA" id="ARBA00023125"/>
    </source>
</evidence>
<evidence type="ECO:0000313" key="8">
    <source>
        <dbReference type="Proteomes" id="UP000245697"/>
    </source>
</evidence>
<dbReference type="Gene3D" id="1.10.10.10">
    <property type="entry name" value="Winged helix-like DNA-binding domain superfamily/Winged helix DNA-binding domain"/>
    <property type="match status" value="1"/>
</dbReference>
<evidence type="ECO:0000256" key="1">
    <source>
        <dbReference type="ARBA" id="ARBA00005384"/>
    </source>
</evidence>
<dbReference type="Proteomes" id="UP000245697">
    <property type="component" value="Unassembled WGS sequence"/>
</dbReference>
<comment type="similarity">
    <text evidence="1">In the C-terminal section; belongs to the class-I pyridoxal-phosphate-dependent aminotransferase family.</text>
</comment>
<dbReference type="GO" id="GO:0003700">
    <property type="term" value="F:DNA-binding transcription factor activity"/>
    <property type="evidence" value="ECO:0007669"/>
    <property type="project" value="InterPro"/>
</dbReference>
<comment type="caution">
    <text evidence="7">The sequence shown here is derived from an EMBL/GenBank/DDBJ whole genome shotgun (WGS) entry which is preliminary data.</text>
</comment>
<dbReference type="PANTHER" id="PTHR46577:SF1">
    <property type="entry name" value="HTH-TYPE TRANSCRIPTIONAL REGULATORY PROTEIN GABR"/>
    <property type="match status" value="1"/>
</dbReference>
<evidence type="ECO:0000313" key="7">
    <source>
        <dbReference type="EMBL" id="PWK27745.1"/>
    </source>
</evidence>
<dbReference type="InterPro" id="IPR051446">
    <property type="entry name" value="HTH_trans_reg/aminotransferase"/>
</dbReference>
<dbReference type="RefSeq" id="WP_109603200.1">
    <property type="nucleotide sequence ID" value="NZ_BONA01000116.1"/>
</dbReference>
<gene>
    <name evidence="7" type="ORF">BC793_15220</name>
</gene>
<dbReference type="SUPFAM" id="SSF46785">
    <property type="entry name" value="Winged helix' DNA-binding domain"/>
    <property type="match status" value="1"/>
</dbReference>
<keyword evidence="4" id="KW-0238">DNA-binding</keyword>